<dbReference type="InterPro" id="IPR045584">
    <property type="entry name" value="Pilin-like"/>
</dbReference>
<dbReference type="Proteomes" id="UP000546536">
    <property type="component" value="Unassembled WGS sequence"/>
</dbReference>
<dbReference type="SUPFAM" id="SSF54523">
    <property type="entry name" value="Pili subunits"/>
    <property type="match status" value="1"/>
</dbReference>
<name>A0ABX1V3J7_9GAMM</name>
<dbReference type="EMBL" id="JABERG010000007">
    <property type="protein sequence ID" value="NNH87470.1"/>
    <property type="molecule type" value="Genomic_DNA"/>
</dbReference>
<dbReference type="NCBIfam" id="TIGR02532">
    <property type="entry name" value="IV_pilin_GFxxxE"/>
    <property type="match status" value="1"/>
</dbReference>
<comment type="caution">
    <text evidence="1">The sequence shown here is derived from an EMBL/GenBank/DDBJ whole genome shotgun (WGS) entry which is preliminary data.</text>
</comment>
<dbReference type="InterPro" id="IPR012902">
    <property type="entry name" value="N_methyl_site"/>
</dbReference>
<evidence type="ECO:0000313" key="1">
    <source>
        <dbReference type="EMBL" id="NNH87470.1"/>
    </source>
</evidence>
<sequence length="163" mass="17956">MQKNKGFTLIELMITIAVLAIIATMAAPSFGDLIAKRKLDAATRELSFVLSEARAQATTLRANVTLKFQHGQNVPRLMHWAPQSDSITFDTSSDDVDFSNVIFTPIGQPKQRTKMIIDPDDPSAQKEVKIPLKFTLCNTEINQSRTISVSMNGTVTNIESGQC</sequence>
<dbReference type="Pfam" id="PF07963">
    <property type="entry name" value="N_methyl"/>
    <property type="match status" value="1"/>
</dbReference>
<evidence type="ECO:0000313" key="2">
    <source>
        <dbReference type="Proteomes" id="UP000546536"/>
    </source>
</evidence>
<gene>
    <name evidence="1" type="ORF">HLH13_07045</name>
</gene>
<reference evidence="1 2" key="1">
    <citation type="submission" date="2020-04" db="EMBL/GenBank/DDBJ databases">
        <title>Acinetobacter Taxon 24.</title>
        <authorList>
            <person name="Nemec A."/>
            <person name="Radolfova-Krizova L."/>
            <person name="Higgins P.G."/>
            <person name="Spanelova P."/>
        </authorList>
    </citation>
    <scope>NUCLEOTIDE SEQUENCE [LARGE SCALE GENOMIC DNA]</scope>
    <source>
        <strain evidence="1 2">ANC 4279</strain>
    </source>
</reference>
<dbReference type="RefSeq" id="WP_171544198.1">
    <property type="nucleotide sequence ID" value="NZ_JABERG010000007.1"/>
</dbReference>
<proteinExistence type="predicted"/>
<accession>A0ABX1V3J7</accession>
<keyword evidence="2" id="KW-1185">Reference proteome</keyword>
<dbReference type="PROSITE" id="PS00409">
    <property type="entry name" value="PROKAR_NTER_METHYL"/>
    <property type="match status" value="1"/>
</dbReference>
<dbReference type="Gene3D" id="3.30.700.10">
    <property type="entry name" value="Glycoprotein, Type 4 Pilin"/>
    <property type="match status" value="1"/>
</dbReference>
<protein>
    <submittedName>
        <fullName evidence="1">Prepilin-type N-terminal cleavage/methylation domain-containing protein</fullName>
    </submittedName>
</protein>
<organism evidence="1 2">
    <name type="scientific">Acinetobacter terrae</name>
    <dbReference type="NCBI Taxonomy" id="2731247"/>
    <lineage>
        <taxon>Bacteria</taxon>
        <taxon>Pseudomonadati</taxon>
        <taxon>Pseudomonadota</taxon>
        <taxon>Gammaproteobacteria</taxon>
        <taxon>Moraxellales</taxon>
        <taxon>Moraxellaceae</taxon>
        <taxon>Acinetobacter</taxon>
        <taxon>Acinetobacter Taxon 24</taxon>
    </lineage>
</organism>